<gene>
    <name evidence="2" type="ORF">E0W69_013985</name>
</gene>
<evidence type="ECO:0000256" key="1">
    <source>
        <dbReference type="ARBA" id="ARBA00006479"/>
    </source>
</evidence>
<dbReference type="SUPFAM" id="SSF53067">
    <property type="entry name" value="Actin-like ATPase domain"/>
    <property type="match status" value="1"/>
</dbReference>
<dbReference type="KEGG" id="arac:E0W69_013985"/>
<proteinExistence type="inferred from homology"/>
<dbReference type="InterPro" id="IPR000600">
    <property type="entry name" value="ROK"/>
</dbReference>
<name>A0A5P2G707_9BACT</name>
<evidence type="ECO:0000313" key="2">
    <source>
        <dbReference type="EMBL" id="QES89722.1"/>
    </source>
</evidence>
<dbReference type="Gene3D" id="1.10.10.10">
    <property type="entry name" value="Winged helix-like DNA-binding domain superfamily/Winged helix DNA-binding domain"/>
    <property type="match status" value="1"/>
</dbReference>
<dbReference type="SUPFAM" id="SSF46785">
    <property type="entry name" value="Winged helix' DNA-binding domain"/>
    <property type="match status" value="1"/>
</dbReference>
<protein>
    <submittedName>
        <fullName evidence="2">ROK family protein</fullName>
    </submittedName>
</protein>
<dbReference type="EMBL" id="CP044016">
    <property type="protein sequence ID" value="QES89722.1"/>
    <property type="molecule type" value="Genomic_DNA"/>
</dbReference>
<sequence length="391" mass="42791">MGAQLNELTLKKEIIKLLYYDKRLSCAELSNVLGKSIPIVTKAITSLIQEEWVEESGLATSTGGRRPMEYTLKANERYILSISMDRLFTQIALFDLHNSPVTPIETHALPLYENPASLNQLISIINSFIQKHNHKERIIGIGIASPGFINKEKGIHHSYLQTPDGATLTEHLERQLGLPVYLDNDSSVIALAELRFGKAKEVSDSMVVNIGWGIGLGMIIDHKIFRGSFGLAGEFSHIPISESDLLCECGKRGCLETEGTLLVVAEKAQRLLQKGDISGIQYSDNAFELSQRLMDAANRGNQDAIAMFSDMGSKIGKALSILIHIINPAQIILSGRGAEVGRLLLAPIQQALNTYCIPKLFENSELVISDLGKGDVNVELIGAAALVMDMI</sequence>
<evidence type="ECO:0000313" key="3">
    <source>
        <dbReference type="Proteomes" id="UP000292424"/>
    </source>
</evidence>
<dbReference type="AlphaFoldDB" id="A0A5P2G707"/>
<dbReference type="InterPro" id="IPR036388">
    <property type="entry name" value="WH-like_DNA-bd_sf"/>
</dbReference>
<comment type="similarity">
    <text evidence="1">Belongs to the ROK (NagC/XylR) family.</text>
</comment>
<dbReference type="Proteomes" id="UP000292424">
    <property type="component" value="Chromosome"/>
</dbReference>
<keyword evidence="3" id="KW-1185">Reference proteome</keyword>
<dbReference type="InterPro" id="IPR043129">
    <property type="entry name" value="ATPase_NBD"/>
</dbReference>
<organism evidence="2 3">
    <name type="scientific">Rhizosphaericola mali</name>
    <dbReference type="NCBI Taxonomy" id="2545455"/>
    <lineage>
        <taxon>Bacteria</taxon>
        <taxon>Pseudomonadati</taxon>
        <taxon>Bacteroidota</taxon>
        <taxon>Chitinophagia</taxon>
        <taxon>Chitinophagales</taxon>
        <taxon>Chitinophagaceae</taxon>
        <taxon>Rhizosphaericola</taxon>
    </lineage>
</organism>
<dbReference type="Gene3D" id="3.30.420.40">
    <property type="match status" value="2"/>
</dbReference>
<dbReference type="PANTHER" id="PTHR18964">
    <property type="entry name" value="ROK (REPRESSOR, ORF, KINASE) FAMILY"/>
    <property type="match status" value="1"/>
</dbReference>
<dbReference type="RefSeq" id="WP_131330656.1">
    <property type="nucleotide sequence ID" value="NZ_CP044016.1"/>
</dbReference>
<dbReference type="Pfam" id="PF00480">
    <property type="entry name" value="ROK"/>
    <property type="match status" value="1"/>
</dbReference>
<reference evidence="2 3" key="1">
    <citation type="submission" date="2019-09" db="EMBL/GenBank/DDBJ databases">
        <title>Complete genome sequence of Arachidicoccus sp. B3-10 isolated from apple orchard soil.</title>
        <authorList>
            <person name="Kim H.S."/>
            <person name="Han K.-I."/>
            <person name="Suh M.K."/>
            <person name="Lee K.C."/>
            <person name="Eom M.K."/>
            <person name="Kim J.-S."/>
            <person name="Kang S.W."/>
            <person name="Sin Y."/>
            <person name="Lee J.-S."/>
        </authorList>
    </citation>
    <scope>NUCLEOTIDE SEQUENCE [LARGE SCALE GENOMIC DNA]</scope>
    <source>
        <strain evidence="2 3">B3-10</strain>
    </source>
</reference>
<dbReference type="PANTHER" id="PTHR18964:SF149">
    <property type="entry name" value="BIFUNCTIONAL UDP-N-ACETYLGLUCOSAMINE 2-EPIMERASE_N-ACETYLMANNOSAMINE KINASE"/>
    <property type="match status" value="1"/>
</dbReference>
<dbReference type="InterPro" id="IPR036390">
    <property type="entry name" value="WH_DNA-bd_sf"/>
</dbReference>
<dbReference type="OrthoDB" id="9810372at2"/>
<accession>A0A5P2G707</accession>